<protein>
    <submittedName>
        <fullName evidence="1">Uncharacterized protein</fullName>
    </submittedName>
</protein>
<dbReference type="EMBL" id="GBXM01030737">
    <property type="protein sequence ID" value="JAH77840.1"/>
    <property type="molecule type" value="Transcribed_RNA"/>
</dbReference>
<organism evidence="1">
    <name type="scientific">Anguilla anguilla</name>
    <name type="common">European freshwater eel</name>
    <name type="synonym">Muraena anguilla</name>
    <dbReference type="NCBI Taxonomy" id="7936"/>
    <lineage>
        <taxon>Eukaryota</taxon>
        <taxon>Metazoa</taxon>
        <taxon>Chordata</taxon>
        <taxon>Craniata</taxon>
        <taxon>Vertebrata</taxon>
        <taxon>Euteleostomi</taxon>
        <taxon>Actinopterygii</taxon>
        <taxon>Neopterygii</taxon>
        <taxon>Teleostei</taxon>
        <taxon>Anguilliformes</taxon>
        <taxon>Anguillidae</taxon>
        <taxon>Anguilla</taxon>
    </lineage>
</organism>
<sequence length="42" mass="4786">MDYKDTKLPSPYVHLKGTHLTTPPSFPVTVLAYCKFETCNLK</sequence>
<accession>A0A0E9VKC0</accession>
<evidence type="ECO:0000313" key="1">
    <source>
        <dbReference type="EMBL" id="JAH77840.1"/>
    </source>
</evidence>
<name>A0A0E9VKC0_ANGAN</name>
<proteinExistence type="predicted"/>
<dbReference type="AlphaFoldDB" id="A0A0E9VKC0"/>
<reference evidence="1" key="2">
    <citation type="journal article" date="2015" name="Fish Shellfish Immunol.">
        <title>Early steps in the European eel (Anguilla anguilla)-Vibrio vulnificus interaction in the gills: Role of the RtxA13 toxin.</title>
        <authorList>
            <person name="Callol A."/>
            <person name="Pajuelo D."/>
            <person name="Ebbesson L."/>
            <person name="Teles M."/>
            <person name="MacKenzie S."/>
            <person name="Amaro C."/>
        </authorList>
    </citation>
    <scope>NUCLEOTIDE SEQUENCE</scope>
</reference>
<reference evidence="1" key="1">
    <citation type="submission" date="2014-11" db="EMBL/GenBank/DDBJ databases">
        <authorList>
            <person name="Amaro Gonzalez C."/>
        </authorList>
    </citation>
    <scope>NUCLEOTIDE SEQUENCE</scope>
</reference>